<dbReference type="EMBL" id="LR862144">
    <property type="protein sequence ID" value="CAD1825020.1"/>
    <property type="molecule type" value="Genomic_DNA"/>
</dbReference>
<protein>
    <submittedName>
        <fullName evidence="3">Uncharacterized protein</fullName>
    </submittedName>
</protein>
<proteinExistence type="predicted"/>
<accession>A0A6V7P2F7</accession>
<keyword evidence="1" id="KW-0175">Coiled coil</keyword>
<gene>
    <name evidence="3" type="ORF">CB5_LOCUS8231</name>
</gene>
<evidence type="ECO:0000313" key="3">
    <source>
        <dbReference type="EMBL" id="CAD1825020.1"/>
    </source>
</evidence>
<feature type="coiled-coil region" evidence="1">
    <location>
        <begin position="32"/>
        <end position="63"/>
    </location>
</feature>
<dbReference type="PANTHER" id="PTHR34807">
    <property type="entry name" value="OS08G0270800 PROTEIN"/>
    <property type="match status" value="1"/>
</dbReference>
<organism evidence="3">
    <name type="scientific">Ananas comosus var. bracteatus</name>
    <name type="common">red pineapple</name>
    <dbReference type="NCBI Taxonomy" id="296719"/>
    <lineage>
        <taxon>Eukaryota</taxon>
        <taxon>Viridiplantae</taxon>
        <taxon>Streptophyta</taxon>
        <taxon>Embryophyta</taxon>
        <taxon>Tracheophyta</taxon>
        <taxon>Spermatophyta</taxon>
        <taxon>Magnoliopsida</taxon>
        <taxon>Liliopsida</taxon>
        <taxon>Poales</taxon>
        <taxon>Bromeliaceae</taxon>
        <taxon>Bromelioideae</taxon>
        <taxon>Ananas</taxon>
    </lineage>
</organism>
<evidence type="ECO:0000256" key="1">
    <source>
        <dbReference type="SAM" id="Coils"/>
    </source>
</evidence>
<sequence>MVKKRGKVPMELSPSSSCFPDDEYMPRTRLKRQNLLQDYEDSIKEIEAKSKKLQETKKKKLRLLGEIKFLRGKFKCFAKNPSQRTRCRIKKQSFKIIDRKYIVGEAPSTSNSGVLDLNQVSLPVIAEKNSEGMDYKVDREPLNIEKPKERIVDGSTVVNDIKLSVCRDLGNNSNRVGKRKITWQDQQHTTVIGRSQENDVCRLFRRP</sequence>
<name>A0A6V7P2F7_ANACO</name>
<evidence type="ECO:0000256" key="2">
    <source>
        <dbReference type="SAM" id="MobiDB-lite"/>
    </source>
</evidence>
<reference evidence="3" key="1">
    <citation type="submission" date="2020-07" db="EMBL/GenBank/DDBJ databases">
        <authorList>
            <person name="Lin J."/>
        </authorList>
    </citation>
    <scope>NUCLEOTIDE SEQUENCE</scope>
</reference>
<dbReference type="AlphaFoldDB" id="A0A6V7P2F7"/>
<feature type="region of interest" description="Disordered" evidence="2">
    <location>
        <begin position="1"/>
        <end position="24"/>
    </location>
</feature>
<dbReference type="PANTHER" id="PTHR34807:SF3">
    <property type="entry name" value="OS08G0270800 PROTEIN"/>
    <property type="match status" value="1"/>
</dbReference>